<feature type="domain" description="AAA+ ATPase" evidence="2">
    <location>
        <begin position="325"/>
        <end position="504"/>
    </location>
</feature>
<dbReference type="SMART" id="SM00382">
    <property type="entry name" value="AAA"/>
    <property type="match status" value="2"/>
</dbReference>
<accession>A0A1M4Y9Z2</accession>
<dbReference type="RefSeq" id="WP_072792650.1">
    <property type="nucleotide sequence ID" value="NZ_FQUL01000059.1"/>
</dbReference>
<dbReference type="Gene3D" id="3.40.50.300">
    <property type="entry name" value="P-loop containing nucleotide triphosphate hydrolases"/>
    <property type="match status" value="2"/>
</dbReference>
<evidence type="ECO:0000259" key="2">
    <source>
        <dbReference type="SMART" id="SM00382"/>
    </source>
</evidence>
<dbReference type="SUPFAM" id="SSF52540">
    <property type="entry name" value="P-loop containing nucleoside triphosphate hydrolases"/>
    <property type="match status" value="2"/>
</dbReference>
<dbReference type="GO" id="GO:0015446">
    <property type="term" value="F:ATPase-coupled arsenite transmembrane transporter activity"/>
    <property type="evidence" value="ECO:0007669"/>
    <property type="project" value="InterPro"/>
</dbReference>
<dbReference type="NCBIfam" id="TIGR00345">
    <property type="entry name" value="GET3_arsA_TRC40"/>
    <property type="match status" value="1"/>
</dbReference>
<dbReference type="GO" id="GO:0016887">
    <property type="term" value="F:ATP hydrolysis activity"/>
    <property type="evidence" value="ECO:0007669"/>
    <property type="project" value="InterPro"/>
</dbReference>
<proteinExistence type="inferred from homology"/>
<dbReference type="InterPro" id="IPR027541">
    <property type="entry name" value="Ars_ATPase"/>
</dbReference>
<dbReference type="Pfam" id="PF02374">
    <property type="entry name" value="ArsA_ATPase"/>
    <property type="match status" value="3"/>
</dbReference>
<dbReference type="AlphaFoldDB" id="A0A1M4Y9Z2"/>
<evidence type="ECO:0000313" key="4">
    <source>
        <dbReference type="Proteomes" id="UP000184295"/>
    </source>
</evidence>
<evidence type="ECO:0000256" key="1">
    <source>
        <dbReference type="ARBA" id="ARBA00011040"/>
    </source>
</evidence>
<dbReference type="InterPro" id="IPR027417">
    <property type="entry name" value="P-loop_NTPase"/>
</dbReference>
<dbReference type="PANTHER" id="PTHR10803:SF3">
    <property type="entry name" value="ATPASE GET3"/>
    <property type="match status" value="1"/>
</dbReference>
<dbReference type="Proteomes" id="UP000184295">
    <property type="component" value="Unassembled WGS sequence"/>
</dbReference>
<dbReference type="NCBIfam" id="TIGR04291">
    <property type="entry name" value="arsen_driv_ArsA"/>
    <property type="match status" value="1"/>
</dbReference>
<dbReference type="PIRSF" id="PIRSF001327">
    <property type="entry name" value="Arsenical_pump-driving_ATPase"/>
    <property type="match status" value="1"/>
</dbReference>
<gene>
    <name evidence="3" type="ORF">SAMN02745225_02281</name>
</gene>
<protein>
    <submittedName>
        <fullName evidence="3">Arsenite efflux ATP-binding protein ArsA</fullName>
    </submittedName>
</protein>
<evidence type="ECO:0000313" key="3">
    <source>
        <dbReference type="EMBL" id="SHF02416.1"/>
    </source>
</evidence>
<dbReference type="InterPro" id="IPR003593">
    <property type="entry name" value="AAA+_ATPase"/>
</dbReference>
<dbReference type="PANTHER" id="PTHR10803">
    <property type="entry name" value="ARSENICAL PUMP-DRIVING ATPASE ARSENITE-TRANSLOCATING ATPASE"/>
    <property type="match status" value="1"/>
</dbReference>
<keyword evidence="4" id="KW-1185">Reference proteome</keyword>
<dbReference type="InterPro" id="IPR016300">
    <property type="entry name" value="ATPase_ArsA/GET3"/>
</dbReference>
<feature type="domain" description="AAA+ ATPase" evidence="2">
    <location>
        <begin position="9"/>
        <end position="228"/>
    </location>
</feature>
<name>A0A1M4Y9Z2_9ACTN</name>
<organism evidence="3 4">
    <name type="scientific">Ferrithrix thermotolerans DSM 19514</name>
    <dbReference type="NCBI Taxonomy" id="1121881"/>
    <lineage>
        <taxon>Bacteria</taxon>
        <taxon>Bacillati</taxon>
        <taxon>Actinomycetota</taxon>
        <taxon>Acidimicrobiia</taxon>
        <taxon>Acidimicrobiales</taxon>
        <taxon>Acidimicrobiaceae</taxon>
        <taxon>Ferrithrix</taxon>
    </lineage>
</organism>
<dbReference type="STRING" id="1121881.SAMN02745225_02281"/>
<keyword evidence="3" id="KW-0547">Nucleotide-binding</keyword>
<comment type="similarity">
    <text evidence="1">Belongs to the arsA ATPase family.</text>
</comment>
<dbReference type="InterPro" id="IPR025723">
    <property type="entry name" value="ArsA/GET3_ATPase-like"/>
</dbReference>
<reference evidence="4" key="1">
    <citation type="submission" date="2016-11" db="EMBL/GenBank/DDBJ databases">
        <authorList>
            <person name="Varghese N."/>
            <person name="Submissions S."/>
        </authorList>
    </citation>
    <scope>NUCLEOTIDE SEQUENCE [LARGE SCALE GENOMIC DNA]</scope>
    <source>
        <strain evidence="4">DSM 19514</strain>
    </source>
</reference>
<dbReference type="GO" id="GO:0005524">
    <property type="term" value="F:ATP binding"/>
    <property type="evidence" value="ECO:0007669"/>
    <property type="project" value="UniProtKB-KW"/>
</dbReference>
<dbReference type="CDD" id="cd02035">
    <property type="entry name" value="ArsA"/>
    <property type="match status" value="2"/>
</dbReference>
<sequence length="593" mass="61158">MLHGLLDTPPRFLFFTGKGGVGKTSTASATAIALADRGHRVLLVSTDPASNLDEVLGLSLASAPRQVPGVPGLEAMNIDPMAAAAAYRERVVGPYRGVLPASAVASIEEQLSGACTVEIAAFDEFTALLADPVATDVYDHVIFDTAPTGHTLRLLSLPEAWTDFIDTNTLGTSCIGPLSGLSNQQDRYRAAVATLADGTRTVLVLVSRPDPLALGEAARAATELGALGIANQRLVINGVFRSTDPDDPLAASLAARAAAALAALPSELSDLARDEVPLLAWSPVGIPGLRALVAGTPPALVAEPAVPVADTIPLAVLVDQVAERGRGLVLTMGKGGVGKTTLAAAIAVELASHGHEVDLTTTDPAAHLDAVLGTGDGSDSGSLRVSRIDPDRVTADYVADVLANAGAGLEASARAVLEEDLRSPCTAEIAVFREFARTVAEATDHFVVLDTAPTGHTLLLLDAARAYHREVGRQGGTVPPEVEALLDRLTDPDFTSVFVVTLPEATPIHEAAALQADLRRAGIEPAAWVVNQSLAAAGVTDPVLVARANGETRYLDEVATRHALRLALVPMLAEAPTGLDGLSHLLSPATAGT</sequence>
<dbReference type="OrthoDB" id="9780677at2"/>
<dbReference type="EMBL" id="FQUL01000059">
    <property type="protein sequence ID" value="SHF02416.1"/>
    <property type="molecule type" value="Genomic_DNA"/>
</dbReference>
<keyword evidence="3" id="KW-0067">ATP-binding</keyword>